<dbReference type="SUPFAM" id="SSF52777">
    <property type="entry name" value="CoA-dependent acyltransferases"/>
    <property type="match status" value="2"/>
</dbReference>
<dbReference type="Gene3D" id="3.40.50.980">
    <property type="match status" value="2"/>
</dbReference>
<evidence type="ECO:0000256" key="3">
    <source>
        <dbReference type="ARBA" id="ARBA00022553"/>
    </source>
</evidence>
<dbReference type="NCBIfam" id="TIGR01733">
    <property type="entry name" value="AA-adenyl-dom"/>
    <property type="match status" value="1"/>
</dbReference>
<dbReference type="InterPro" id="IPR009081">
    <property type="entry name" value="PP-bd_ACP"/>
</dbReference>
<accession>A0A0H3DEA8</accession>
<evidence type="ECO:0000256" key="2">
    <source>
        <dbReference type="ARBA" id="ARBA00022450"/>
    </source>
</evidence>
<dbReference type="SUPFAM" id="SSF56801">
    <property type="entry name" value="Acetyl-CoA synthetase-like"/>
    <property type="match status" value="1"/>
</dbReference>
<evidence type="ECO:0000313" key="5">
    <source>
        <dbReference type="EMBL" id="ADJ47969.1"/>
    </source>
</evidence>
<protein>
    <submittedName>
        <fullName evidence="5">Amino acid adenylation and condensation domain-containing protein</fullName>
    </submittedName>
</protein>
<dbReference type="Pfam" id="PF00668">
    <property type="entry name" value="Condensation"/>
    <property type="match status" value="1"/>
</dbReference>
<dbReference type="GO" id="GO:0043041">
    <property type="term" value="P:amino acid activation for nonribosomal peptide biosynthetic process"/>
    <property type="evidence" value="ECO:0007669"/>
    <property type="project" value="TreeGrafter"/>
</dbReference>
<organism evidence="5 6">
    <name type="scientific">Amycolatopsis mediterranei (strain U-32)</name>
    <dbReference type="NCBI Taxonomy" id="749927"/>
    <lineage>
        <taxon>Bacteria</taxon>
        <taxon>Bacillati</taxon>
        <taxon>Actinomycetota</taxon>
        <taxon>Actinomycetes</taxon>
        <taxon>Pseudonocardiales</taxon>
        <taxon>Pseudonocardiaceae</taxon>
        <taxon>Amycolatopsis</taxon>
    </lineage>
</organism>
<feature type="domain" description="Carrier" evidence="4">
    <location>
        <begin position="524"/>
        <end position="597"/>
    </location>
</feature>
<dbReference type="InterPro" id="IPR020806">
    <property type="entry name" value="PKS_PP-bd"/>
</dbReference>
<keyword evidence="2" id="KW-0596">Phosphopantetheine</keyword>
<dbReference type="PROSITE" id="PS00455">
    <property type="entry name" value="AMP_BINDING"/>
    <property type="match status" value="1"/>
</dbReference>
<dbReference type="InterPro" id="IPR001242">
    <property type="entry name" value="Condensation_dom"/>
</dbReference>
<evidence type="ECO:0000259" key="4">
    <source>
        <dbReference type="PROSITE" id="PS50075"/>
    </source>
</evidence>
<dbReference type="KEGG" id="amd:AMED_6234"/>
<dbReference type="InterPro" id="IPR045851">
    <property type="entry name" value="AMP-bd_C_sf"/>
</dbReference>
<dbReference type="CDD" id="cd17651">
    <property type="entry name" value="A_NRPS_VisG_like"/>
    <property type="match status" value="1"/>
</dbReference>
<dbReference type="GO" id="GO:0044550">
    <property type="term" value="P:secondary metabolite biosynthetic process"/>
    <property type="evidence" value="ECO:0007669"/>
    <property type="project" value="TreeGrafter"/>
</dbReference>
<dbReference type="InterPro" id="IPR006162">
    <property type="entry name" value="Ppantetheine_attach_site"/>
</dbReference>
<dbReference type="GO" id="GO:0008610">
    <property type="term" value="P:lipid biosynthetic process"/>
    <property type="evidence" value="ECO:0007669"/>
    <property type="project" value="UniProtKB-ARBA"/>
</dbReference>
<comment type="cofactor">
    <cofactor evidence="1">
        <name>pantetheine 4'-phosphate</name>
        <dbReference type="ChEBI" id="CHEBI:47942"/>
    </cofactor>
</comment>
<dbReference type="SUPFAM" id="SSF47336">
    <property type="entry name" value="ACP-like"/>
    <property type="match status" value="1"/>
</dbReference>
<evidence type="ECO:0000313" key="6">
    <source>
        <dbReference type="Proteomes" id="UP000000328"/>
    </source>
</evidence>
<dbReference type="Pfam" id="PF00501">
    <property type="entry name" value="AMP-binding"/>
    <property type="match status" value="1"/>
</dbReference>
<dbReference type="Gene3D" id="3.30.559.10">
    <property type="entry name" value="Chloramphenicol acetyltransferase-like domain"/>
    <property type="match status" value="1"/>
</dbReference>
<dbReference type="Pfam" id="PF13193">
    <property type="entry name" value="AMP-binding_C"/>
    <property type="match status" value="1"/>
</dbReference>
<dbReference type="Gene3D" id="3.30.300.30">
    <property type="match status" value="1"/>
</dbReference>
<dbReference type="PROSITE" id="PS50075">
    <property type="entry name" value="CARRIER"/>
    <property type="match status" value="1"/>
</dbReference>
<proteinExistence type="predicted"/>
<dbReference type="FunFam" id="3.40.50.980:FF:000001">
    <property type="entry name" value="Non-ribosomal peptide synthetase"/>
    <property type="match status" value="1"/>
</dbReference>
<dbReference type="InterPro" id="IPR023213">
    <property type="entry name" value="CAT-like_dom_sf"/>
</dbReference>
<keyword evidence="3" id="KW-0597">Phosphoprotein</keyword>
<name>A0A0H3DEA8_AMYMU</name>
<gene>
    <name evidence="5" type="ordered locus">AMED_6234</name>
</gene>
<dbReference type="GO" id="GO:0031177">
    <property type="term" value="F:phosphopantetheine binding"/>
    <property type="evidence" value="ECO:0007669"/>
    <property type="project" value="InterPro"/>
</dbReference>
<dbReference type="PATRIC" id="fig|749927.5.peg.6481"/>
<dbReference type="RefSeq" id="WP_013228020.1">
    <property type="nucleotide sequence ID" value="NC_014318.1"/>
</dbReference>
<dbReference type="AlphaFoldDB" id="A0A0H3DEA8"/>
<dbReference type="Gene3D" id="1.10.1200.10">
    <property type="entry name" value="ACP-like"/>
    <property type="match status" value="1"/>
</dbReference>
<sequence length="1029" mass="109665">MTVTFKPVSSPPAAGEVRSVPEATLPQLFEAAVRAHPTAPALLSDETGVLTFAELNAKANRLAHLLIGLGAGPERVVGVALPRSPDAVVALVAVLKAGAVYLPLNPDYPAERLAAMVADADPVTVLTAAGVGFGSAPALEWDSLALGDFPDTDPADADRIAPLDPAHPLYLIYTSGSTGVPKGVAMPAASLVNLLAWHAGRFAVGPGTRTANLSAIGFDFAMHEILSALVHAKCLVVPAEDVRTDPIRLARWLDRHRVHQVFLPNVLIESLCEAAGVAGVALADLRDIIQSGEPLVLGETLRGFLRTHPGLRVHNHYGATEMQDATAWSSGRTEVPTIGTPLWNVRVHVLDDDLRPVPDGEPGDLYVAGAGLARGYLGRPGLTAERYLPDPFGAPGQRMYRTGDLARWNADGELECLGRQDNQVKINGFRVELGEIATRLRTLPGVRQALVLPRPAASGGKQLVAYVVGADLDVVAIRGELARTLPAHMVPAAVLALPELPVAPNGKVDLKALPSPAFATGRAEAETPEQQTLVDAFAAALGVPAGVDDDFLALGGDSLGAVRLVVLARRAGLALDTRQVFELGTPRKLAAAAAGAAAPAIPVRPLVALHHHQLNRLRAVHPDLTEILPVTPVQQGFLFHRLQETDSYTEQLRLELTGPVDARALRTAATSVLRRHAPLRAAFEVAGLPEPLQIIVGELEAPWRETDLSALDPAEARARADVLAARSQATPFDVRTPPLLRLHLVHLPGGAAHLLLDYHHLLLDGWSVTLLVRELLTPQETPAPPLRDWFRVLRARDREAAAAAWQSTLDGITPTVLAAPSTGSSESAHHVFDLPAPVTGRLVELARTDRLTLNTIVVALWGVVLAAETGGRPAVFGTTVSGRMADVPEVENLVAMLVNTVPVVVKVAPGEPARAFLRRVRAEQLALAPHEHLGLGTIRRLASWDAEFDTLLVFENPDLLLDDPRIADVRHSDDTHYALSLLVTPGETLRIAFTYRPHLIPETRVRRLADALTAHLTAVAEDGEKPVGT</sequence>
<dbReference type="PANTHER" id="PTHR45527:SF1">
    <property type="entry name" value="FATTY ACID SYNTHASE"/>
    <property type="match status" value="1"/>
</dbReference>
<dbReference type="InterPro" id="IPR025110">
    <property type="entry name" value="AMP-bd_C"/>
</dbReference>
<dbReference type="EMBL" id="CP002000">
    <property type="protein sequence ID" value="ADJ47969.1"/>
    <property type="molecule type" value="Genomic_DNA"/>
</dbReference>
<dbReference type="InterPro" id="IPR010071">
    <property type="entry name" value="AA_adenyl_dom"/>
</dbReference>
<dbReference type="PROSITE" id="PS00012">
    <property type="entry name" value="PHOSPHOPANTETHEINE"/>
    <property type="match status" value="1"/>
</dbReference>
<dbReference type="OrthoDB" id="3243414at2"/>
<dbReference type="eggNOG" id="COG1020">
    <property type="taxonomic scope" value="Bacteria"/>
</dbReference>
<dbReference type="GO" id="GO:0003824">
    <property type="term" value="F:catalytic activity"/>
    <property type="evidence" value="ECO:0007669"/>
    <property type="project" value="InterPro"/>
</dbReference>
<dbReference type="Gene3D" id="3.30.559.30">
    <property type="entry name" value="Nonribosomal peptide synthetase, condensation domain"/>
    <property type="match status" value="1"/>
</dbReference>
<dbReference type="Proteomes" id="UP000000328">
    <property type="component" value="Chromosome"/>
</dbReference>
<dbReference type="Gene3D" id="2.30.38.10">
    <property type="entry name" value="Luciferase, Domain 3"/>
    <property type="match status" value="1"/>
</dbReference>
<dbReference type="InterPro" id="IPR020845">
    <property type="entry name" value="AMP-binding_CS"/>
</dbReference>
<dbReference type="GeneID" id="92873895"/>
<dbReference type="InterPro" id="IPR000873">
    <property type="entry name" value="AMP-dep_synth/lig_dom"/>
</dbReference>
<dbReference type="InterPro" id="IPR036736">
    <property type="entry name" value="ACP-like_sf"/>
</dbReference>
<evidence type="ECO:0000256" key="1">
    <source>
        <dbReference type="ARBA" id="ARBA00001957"/>
    </source>
</evidence>
<dbReference type="Pfam" id="PF00550">
    <property type="entry name" value="PP-binding"/>
    <property type="match status" value="1"/>
</dbReference>
<dbReference type="PANTHER" id="PTHR45527">
    <property type="entry name" value="NONRIBOSOMAL PEPTIDE SYNTHETASE"/>
    <property type="match status" value="1"/>
</dbReference>
<dbReference type="SMART" id="SM00823">
    <property type="entry name" value="PKS_PP"/>
    <property type="match status" value="1"/>
</dbReference>
<reference evidence="5 6" key="1">
    <citation type="journal article" date="2010" name="Cell Res.">
        <title>Complete genome sequence of the rifamycin SV-producing Amycolatopsis mediterranei U32 revealed its genetic characteristics in phylogeny and metabolism.</title>
        <authorList>
            <person name="Zhao W."/>
            <person name="Zhong Y."/>
            <person name="Yuan H."/>
            <person name="Wang J."/>
            <person name="Zheng H."/>
            <person name="Wang Y."/>
            <person name="Cen X."/>
            <person name="Xu F."/>
            <person name="Bai J."/>
            <person name="Han X."/>
            <person name="Lu G."/>
            <person name="Zhu Y."/>
            <person name="Shao Z."/>
            <person name="Yan H."/>
            <person name="Li C."/>
            <person name="Peng N."/>
            <person name="Zhang Z."/>
            <person name="Zhang Y."/>
            <person name="Lin W."/>
            <person name="Fan Y."/>
            <person name="Qin Z."/>
            <person name="Hu Y."/>
            <person name="Zhu B."/>
            <person name="Wang S."/>
            <person name="Ding X."/>
            <person name="Zhao G.P."/>
        </authorList>
    </citation>
    <scope>NUCLEOTIDE SEQUENCE [LARGE SCALE GENOMIC DNA]</scope>
    <source>
        <strain evidence="6">U-32</strain>
    </source>
</reference>
<dbReference type="FunFam" id="2.30.38.10:FF:000001">
    <property type="entry name" value="Non-ribosomal peptide synthetase PvdI"/>
    <property type="match status" value="1"/>
</dbReference>
<dbReference type="HOGENOM" id="CLU_000022_2_10_11"/>
<dbReference type="GO" id="GO:0005737">
    <property type="term" value="C:cytoplasm"/>
    <property type="evidence" value="ECO:0007669"/>
    <property type="project" value="TreeGrafter"/>
</dbReference>